<dbReference type="FunFam" id="3.30.70.2740:FF:000003">
    <property type="entry name" value="Oxidoreductase, FAD-binding, putative"/>
    <property type="match status" value="1"/>
</dbReference>
<evidence type="ECO:0000256" key="12">
    <source>
        <dbReference type="ARBA" id="ARBA00051291"/>
    </source>
</evidence>
<sequence length="1017" mass="113332">MIPQISQAPGLVQLVLTFLESLKEQGFTGDMATSYADRLSLSTDNSIYQLLPDAALFPRSTADVALLARVAGEARFASLVFTPRGGGTGTNGQSLNQGIVVDMSRYMNRILEINTDEGWVRVEAGVIKDQLNAWLKPFGFFFSPELSTSNRATLGGMINTDASGQGSLVYGKTSDHVLGLRAVLLGGDILDTRPMATALAETLAQTGTPEGRIYQQVLTRCREQRALILEKFPKLNRFLTGYDLRHVFSDDMQTFDLTRLLCGAEGTLAFVTEARLDITPLPKVRRLVNIKYDSFDSALRNAPFMVEAQALSVETVDSKVLNLAREDIVWHSVRELITDVPDKAMLGLNIVEFAGDNAALIEQQIDTLCARLDSLMAQQQGGVIGYQLCNDLAGIERIYNMRKKAVGLLGNAKGRAKPIPFVEDTAVPPEKLADYIVEFRALLDSHGLSYGMFGHVDAGVLHVRPALDMCDPQQEMMMKQISDEVVALTARYGGLLWGEHGKGFRAQYSPAFFGETLFNELRRIKAAFDPLNRLNPGKICTPIERHDEMMQVDAVKRGTYDRQIPLTVRDEWRGAMECNGNGLCFNFDARSPMCPSMKITRNRIHSPKGRATLTREWLRLLAGQGVDPLLLEKQLPESRLSLRALIARTRNSWHASKGEYDFSHEVKEAMSGCLACKACSTQCPIKIDVPAFRSRFLQLYHTRYLRPASDHLVAAVEGYAPLMAKAPKVFNFFLRQPWLRELSKTHIGMVDLPLLSAPNLKQQLSGHPAMNMTLEQLEAMPASAREDYVLVVQDPFTSFYEAQLVNDFVRLIEKLGYRPVLLPFSPNGKAQHVKGFLQRFARTATRTADFLNRVAKLELPMVGVDPATVLCYRDEYRQTLGDARGDFSVLLVHEWLQRALADREVQATSGEPWYLFAHCTEVTALPSTPDQWQGIFARFGAKLENINVGCCGMAGTYGHETKNLENSLGIYALSWHPQLQRLPRQRCLATGYSCRSQVSRVEGNGMRHPLQALLALM</sequence>
<comment type="caution">
    <text evidence="16">The sequence shown here is derived from an EMBL/GenBank/DDBJ whole genome shotgun (WGS) entry which is preliminary data.</text>
</comment>
<dbReference type="GO" id="GO:1903457">
    <property type="term" value="P:lactate catabolic process"/>
    <property type="evidence" value="ECO:0007669"/>
    <property type="project" value="TreeGrafter"/>
</dbReference>
<organism evidence="16 17">
    <name type="scientific">Pantoea deleyi</name>
    <dbReference type="NCBI Taxonomy" id="470932"/>
    <lineage>
        <taxon>Bacteria</taxon>
        <taxon>Pseudomonadati</taxon>
        <taxon>Pseudomonadota</taxon>
        <taxon>Gammaproteobacteria</taxon>
        <taxon>Enterobacterales</taxon>
        <taxon>Erwiniaceae</taxon>
        <taxon>Pantoea</taxon>
    </lineage>
</organism>
<dbReference type="Proteomes" id="UP000317747">
    <property type="component" value="Unassembled WGS sequence"/>
</dbReference>
<dbReference type="InterPro" id="IPR016166">
    <property type="entry name" value="FAD-bd_PCMH"/>
</dbReference>
<accession>A0A506Q9N4</accession>
<evidence type="ECO:0000313" key="16">
    <source>
        <dbReference type="EMBL" id="TPV42018.1"/>
    </source>
</evidence>
<evidence type="ECO:0000256" key="10">
    <source>
        <dbReference type="ARBA" id="ARBA00023014"/>
    </source>
</evidence>
<dbReference type="InterPro" id="IPR016171">
    <property type="entry name" value="Vanillyl_alc_oxidase_C-sub2"/>
</dbReference>
<dbReference type="SUPFAM" id="SSF55103">
    <property type="entry name" value="FAD-linked oxidases, C-terminal domain"/>
    <property type="match status" value="1"/>
</dbReference>
<dbReference type="InterPro" id="IPR016169">
    <property type="entry name" value="FAD-bd_PCMH_sub2"/>
</dbReference>
<dbReference type="FunFam" id="3.30.465.10:FF:000024">
    <property type="entry name" value="Oxidoreductase, FAD-binding protein"/>
    <property type="match status" value="1"/>
</dbReference>
<dbReference type="SUPFAM" id="SSF46548">
    <property type="entry name" value="alpha-helical ferredoxin"/>
    <property type="match status" value="1"/>
</dbReference>
<keyword evidence="5" id="KW-0285">Flavoprotein</keyword>
<dbReference type="AlphaFoldDB" id="A0A506Q9N4"/>
<dbReference type="SUPFAM" id="SSF56176">
    <property type="entry name" value="FAD-binding/transporter-associated domain-like"/>
    <property type="match status" value="1"/>
</dbReference>
<evidence type="ECO:0000256" key="2">
    <source>
        <dbReference type="ARBA" id="ARBA00001974"/>
    </source>
</evidence>
<dbReference type="Gene3D" id="3.30.465.10">
    <property type="match status" value="1"/>
</dbReference>
<name>A0A506Q9N4_9GAMM</name>
<evidence type="ECO:0000256" key="8">
    <source>
        <dbReference type="ARBA" id="ARBA00023002"/>
    </source>
</evidence>
<dbReference type="GO" id="GO:0051539">
    <property type="term" value="F:4 iron, 4 sulfur cluster binding"/>
    <property type="evidence" value="ECO:0007669"/>
    <property type="project" value="UniProtKB-KW"/>
</dbReference>
<protein>
    <recommendedName>
        <fullName evidence="14">D-2-hydroxyglutarate dehydrogenase</fullName>
        <ecNumber evidence="11">1.1.99.39</ecNumber>
    </recommendedName>
</protein>
<dbReference type="PROSITE" id="PS00198">
    <property type="entry name" value="4FE4S_FER_1"/>
    <property type="match status" value="1"/>
</dbReference>
<dbReference type="EC" id="1.1.99.39" evidence="11"/>
<evidence type="ECO:0000256" key="1">
    <source>
        <dbReference type="ARBA" id="ARBA00001966"/>
    </source>
</evidence>
<dbReference type="PANTHER" id="PTHR11748:SF119">
    <property type="entry name" value="D-2-HYDROXYGLUTARATE DEHYDROGENASE"/>
    <property type="match status" value="1"/>
</dbReference>
<keyword evidence="17" id="KW-1185">Reference proteome</keyword>
<keyword evidence="10" id="KW-0411">Iron-sulfur</keyword>
<keyword evidence="8" id="KW-0560">Oxidoreductase</keyword>
<comment type="catalytic activity">
    <reaction evidence="12">
        <text>(R)-2-hydroxyglutarate + A = 2-oxoglutarate + AH2</text>
        <dbReference type="Rhea" id="RHEA:38295"/>
        <dbReference type="ChEBI" id="CHEBI:13193"/>
        <dbReference type="ChEBI" id="CHEBI:15801"/>
        <dbReference type="ChEBI" id="CHEBI:16810"/>
        <dbReference type="ChEBI" id="CHEBI:17499"/>
        <dbReference type="EC" id="1.1.99.39"/>
    </reaction>
    <physiologicalReaction direction="left-to-right" evidence="12">
        <dbReference type="Rhea" id="RHEA:38296"/>
    </physiologicalReaction>
</comment>
<dbReference type="GO" id="GO:0004458">
    <property type="term" value="F:D-lactate dehydrogenase (cytochrome) activity"/>
    <property type="evidence" value="ECO:0007669"/>
    <property type="project" value="TreeGrafter"/>
</dbReference>
<comment type="subunit">
    <text evidence="3">Homotetramer.</text>
</comment>
<dbReference type="GO" id="GO:0046872">
    <property type="term" value="F:metal ion binding"/>
    <property type="evidence" value="ECO:0007669"/>
    <property type="project" value="UniProtKB-KW"/>
</dbReference>
<comment type="cofactor">
    <cofactor evidence="1">
        <name>[4Fe-4S] cluster</name>
        <dbReference type="ChEBI" id="CHEBI:49883"/>
    </cofactor>
</comment>
<dbReference type="InterPro" id="IPR004113">
    <property type="entry name" value="FAD-bd_oxidored_4_C"/>
</dbReference>
<evidence type="ECO:0000256" key="3">
    <source>
        <dbReference type="ARBA" id="ARBA00011881"/>
    </source>
</evidence>
<dbReference type="Pfam" id="PF02913">
    <property type="entry name" value="FAD-oxidase_C"/>
    <property type="match status" value="1"/>
</dbReference>
<comment type="cofactor">
    <cofactor evidence="2">
        <name>FAD</name>
        <dbReference type="ChEBI" id="CHEBI:57692"/>
    </cofactor>
</comment>
<reference evidence="16 17" key="1">
    <citation type="submission" date="2019-06" db="EMBL/GenBank/DDBJ databases">
        <title>Taxogenomics and systematics of the genus Pantoea.</title>
        <authorList>
            <person name="Tambong J.T."/>
        </authorList>
    </citation>
    <scope>NUCLEOTIDE SEQUENCE [LARGE SCALE GENOMIC DNA]</scope>
    <source>
        <strain evidence="16 17">LMG 24200</strain>
    </source>
</reference>
<keyword evidence="9" id="KW-0408">Iron</keyword>
<keyword evidence="4" id="KW-0004">4Fe-4S</keyword>
<dbReference type="GO" id="GO:0071949">
    <property type="term" value="F:FAD binding"/>
    <property type="evidence" value="ECO:0007669"/>
    <property type="project" value="InterPro"/>
</dbReference>
<dbReference type="InterPro" id="IPR006094">
    <property type="entry name" value="Oxid_FAD_bind_N"/>
</dbReference>
<dbReference type="InterPro" id="IPR017900">
    <property type="entry name" value="4Fe4S_Fe_S_CS"/>
</dbReference>
<dbReference type="PANTHER" id="PTHR11748">
    <property type="entry name" value="D-LACTATE DEHYDROGENASE"/>
    <property type="match status" value="1"/>
</dbReference>
<evidence type="ECO:0000256" key="14">
    <source>
        <dbReference type="ARBA" id="ARBA00067680"/>
    </source>
</evidence>
<dbReference type="OrthoDB" id="9811557at2"/>
<dbReference type="Pfam" id="PF01565">
    <property type="entry name" value="FAD_binding_4"/>
    <property type="match status" value="1"/>
</dbReference>
<evidence type="ECO:0000256" key="9">
    <source>
        <dbReference type="ARBA" id="ARBA00023004"/>
    </source>
</evidence>
<evidence type="ECO:0000256" key="13">
    <source>
        <dbReference type="ARBA" id="ARBA00060924"/>
    </source>
</evidence>
<evidence type="ECO:0000259" key="15">
    <source>
        <dbReference type="PROSITE" id="PS51387"/>
    </source>
</evidence>
<dbReference type="Gene3D" id="3.30.70.2740">
    <property type="match status" value="1"/>
</dbReference>
<dbReference type="EMBL" id="VHJA01000054">
    <property type="protein sequence ID" value="TPV42018.1"/>
    <property type="molecule type" value="Genomic_DNA"/>
</dbReference>
<proteinExistence type="inferred from homology"/>
<keyword evidence="6" id="KW-0479">Metal-binding</keyword>
<evidence type="ECO:0000256" key="5">
    <source>
        <dbReference type="ARBA" id="ARBA00022630"/>
    </source>
</evidence>
<evidence type="ECO:0000256" key="4">
    <source>
        <dbReference type="ARBA" id="ARBA00022485"/>
    </source>
</evidence>
<evidence type="ECO:0000256" key="11">
    <source>
        <dbReference type="ARBA" id="ARBA00039003"/>
    </source>
</evidence>
<dbReference type="Gene3D" id="1.10.45.10">
    <property type="entry name" value="Vanillyl-alcohol Oxidase, Chain A, domain 4"/>
    <property type="match status" value="1"/>
</dbReference>
<keyword evidence="7" id="KW-0274">FAD</keyword>
<gene>
    <name evidence="16" type="ORF">FJW01_09595</name>
</gene>
<evidence type="ECO:0000313" key="17">
    <source>
        <dbReference type="Proteomes" id="UP000317747"/>
    </source>
</evidence>
<dbReference type="GO" id="GO:0008720">
    <property type="term" value="F:D-lactate dehydrogenase (NAD+) activity"/>
    <property type="evidence" value="ECO:0007669"/>
    <property type="project" value="TreeGrafter"/>
</dbReference>
<evidence type="ECO:0000256" key="6">
    <source>
        <dbReference type="ARBA" id="ARBA00022723"/>
    </source>
</evidence>
<dbReference type="GO" id="GO:0051990">
    <property type="term" value="F:(R)-2-hydroxyglutarate dehydrogenase activity"/>
    <property type="evidence" value="ECO:0007669"/>
    <property type="project" value="UniProtKB-EC"/>
</dbReference>
<feature type="domain" description="FAD-binding PCMH-type" evidence="15">
    <location>
        <begin position="48"/>
        <end position="281"/>
    </location>
</feature>
<comment type="similarity">
    <text evidence="13">In the N-terminal section; belongs to the FAD-binding oxidoreductase/transferase type 4 family.</text>
</comment>
<dbReference type="RefSeq" id="WP_140917059.1">
    <property type="nucleotide sequence ID" value="NZ_CP071405.1"/>
</dbReference>
<dbReference type="InterPro" id="IPR036318">
    <property type="entry name" value="FAD-bd_PCMH-like_sf"/>
</dbReference>
<dbReference type="InterPro" id="IPR016164">
    <property type="entry name" value="FAD-linked_Oxase-like_C"/>
</dbReference>
<dbReference type="PROSITE" id="PS51387">
    <property type="entry name" value="FAD_PCMH"/>
    <property type="match status" value="1"/>
</dbReference>
<evidence type="ECO:0000256" key="7">
    <source>
        <dbReference type="ARBA" id="ARBA00022827"/>
    </source>
</evidence>